<evidence type="ECO:0000313" key="2">
    <source>
        <dbReference type="Proteomes" id="UP000215335"/>
    </source>
</evidence>
<feature type="non-terminal residue" evidence="1">
    <location>
        <position position="1"/>
    </location>
</feature>
<accession>A0A232EEU8</accession>
<proteinExistence type="predicted"/>
<sequence length="77" mass="8967">KKSPRHFPKCLKKSEAPWIDRKEEERLSPKYLENSEALWIARGGRGALYKVQMAPWRVNNFGIDLSLVRKRGQGQLC</sequence>
<protein>
    <submittedName>
        <fullName evidence="1">Uncharacterized protein</fullName>
    </submittedName>
</protein>
<reference evidence="1 2" key="1">
    <citation type="journal article" date="2017" name="Curr. Biol.">
        <title>The Evolution of Venom by Co-option of Single-Copy Genes.</title>
        <authorList>
            <person name="Martinson E.O."/>
            <person name="Mrinalini"/>
            <person name="Kelkar Y.D."/>
            <person name="Chang C.H."/>
            <person name="Werren J.H."/>
        </authorList>
    </citation>
    <scope>NUCLEOTIDE SEQUENCE [LARGE SCALE GENOMIC DNA]</scope>
    <source>
        <strain evidence="1 2">Alberta</strain>
        <tissue evidence="1">Whole body</tissue>
    </source>
</reference>
<evidence type="ECO:0000313" key="1">
    <source>
        <dbReference type="EMBL" id="OXU16889.1"/>
    </source>
</evidence>
<keyword evidence="2" id="KW-1185">Reference proteome</keyword>
<gene>
    <name evidence="1" type="ORF">TSAR_005835</name>
</gene>
<name>A0A232EEU8_9HYME</name>
<organism evidence="1 2">
    <name type="scientific">Trichomalopsis sarcophagae</name>
    <dbReference type="NCBI Taxonomy" id="543379"/>
    <lineage>
        <taxon>Eukaryota</taxon>
        <taxon>Metazoa</taxon>
        <taxon>Ecdysozoa</taxon>
        <taxon>Arthropoda</taxon>
        <taxon>Hexapoda</taxon>
        <taxon>Insecta</taxon>
        <taxon>Pterygota</taxon>
        <taxon>Neoptera</taxon>
        <taxon>Endopterygota</taxon>
        <taxon>Hymenoptera</taxon>
        <taxon>Apocrita</taxon>
        <taxon>Proctotrupomorpha</taxon>
        <taxon>Chalcidoidea</taxon>
        <taxon>Pteromalidae</taxon>
        <taxon>Pteromalinae</taxon>
        <taxon>Trichomalopsis</taxon>
    </lineage>
</organism>
<dbReference type="Proteomes" id="UP000215335">
    <property type="component" value="Unassembled WGS sequence"/>
</dbReference>
<dbReference type="AlphaFoldDB" id="A0A232EEU8"/>
<dbReference type="EMBL" id="NNAY01005207">
    <property type="protein sequence ID" value="OXU16889.1"/>
    <property type="molecule type" value="Genomic_DNA"/>
</dbReference>
<comment type="caution">
    <text evidence="1">The sequence shown here is derived from an EMBL/GenBank/DDBJ whole genome shotgun (WGS) entry which is preliminary data.</text>
</comment>